<keyword evidence="1" id="KW-1133">Transmembrane helix</keyword>
<keyword evidence="3" id="KW-1185">Reference proteome</keyword>
<keyword evidence="1" id="KW-0812">Transmembrane</keyword>
<organism evidence="2 3">
    <name type="scientific">Acinetobacter tianfuensis</name>
    <dbReference type="NCBI Taxonomy" id="2419603"/>
    <lineage>
        <taxon>Bacteria</taxon>
        <taxon>Pseudomonadati</taxon>
        <taxon>Pseudomonadota</taxon>
        <taxon>Gammaproteobacteria</taxon>
        <taxon>Moraxellales</taxon>
        <taxon>Moraxellaceae</taxon>
        <taxon>Acinetobacter</taxon>
    </lineage>
</organism>
<feature type="transmembrane region" description="Helical" evidence="1">
    <location>
        <begin position="12"/>
        <end position="32"/>
    </location>
</feature>
<evidence type="ECO:0000313" key="2">
    <source>
        <dbReference type="EMBL" id="RKG29331.1"/>
    </source>
</evidence>
<comment type="caution">
    <text evidence="2">The sequence shown here is derived from an EMBL/GenBank/DDBJ whole genome shotgun (WGS) entry which is preliminary data.</text>
</comment>
<dbReference type="Proteomes" id="UP000282388">
    <property type="component" value="Unassembled WGS sequence"/>
</dbReference>
<proteinExistence type="predicted"/>
<dbReference type="AlphaFoldDB" id="A0A3A8EKA7"/>
<evidence type="ECO:0000313" key="3">
    <source>
        <dbReference type="Proteomes" id="UP000282388"/>
    </source>
</evidence>
<accession>A0A3A8EKA7</accession>
<sequence length="86" mass="10171">MLWNDMLESSYIQKTFFSILVIFFSFMSSWYYQRMKNMTFDGDIAFYSILMGGLIFIFIFATFWWSFPSAVLSGILGGFLYTRRAS</sequence>
<reference evidence="2 3" key="1">
    <citation type="submission" date="2018-09" db="EMBL/GenBank/DDBJ databases">
        <title>The draft genome of Acinetobacter spp. strains.</title>
        <authorList>
            <person name="Qin J."/>
            <person name="Feng Y."/>
            <person name="Zong Z."/>
        </authorList>
    </citation>
    <scope>NUCLEOTIDE SEQUENCE [LARGE SCALE GENOMIC DNA]</scope>
    <source>
        <strain evidence="2 3">WCHAc060012</strain>
    </source>
</reference>
<dbReference type="EMBL" id="RAXV01000045">
    <property type="protein sequence ID" value="RKG29331.1"/>
    <property type="molecule type" value="Genomic_DNA"/>
</dbReference>
<dbReference type="OrthoDB" id="9972951at2"/>
<protein>
    <submittedName>
        <fullName evidence="2">Uncharacterized protein</fullName>
    </submittedName>
</protein>
<gene>
    <name evidence="2" type="ORF">D7V32_15410</name>
</gene>
<keyword evidence="1" id="KW-0472">Membrane</keyword>
<name>A0A3A8EKA7_9GAMM</name>
<feature type="transmembrane region" description="Helical" evidence="1">
    <location>
        <begin position="44"/>
        <end position="67"/>
    </location>
</feature>
<dbReference type="RefSeq" id="WP_120403718.1">
    <property type="nucleotide sequence ID" value="NZ_RAXV01000045.1"/>
</dbReference>
<evidence type="ECO:0000256" key="1">
    <source>
        <dbReference type="SAM" id="Phobius"/>
    </source>
</evidence>